<dbReference type="AlphaFoldDB" id="A0A9P9Y8G9"/>
<dbReference type="PANTHER" id="PTHR20963">
    <property type="entry name" value="MULTIPLE INOSITOL POLYPHOSPHATE PHOSPHATASE-RELATED"/>
    <property type="match status" value="1"/>
</dbReference>
<reference evidence="5" key="1">
    <citation type="journal article" date="2021" name="J Fungi (Basel)">
        <title>Genomic and Metabolomic Analyses of the Marine Fungus Emericellopsis cladophorae: Insights into Saltwater Adaptability Mechanisms and Its Biosynthetic Potential.</title>
        <authorList>
            <person name="Goncalves M.F.M."/>
            <person name="Hilario S."/>
            <person name="Van de Peer Y."/>
            <person name="Esteves A.C."/>
            <person name="Alves A."/>
        </authorList>
    </citation>
    <scope>NUCLEOTIDE SEQUENCE</scope>
    <source>
        <strain evidence="5">MUM 19.33</strain>
    </source>
</reference>
<dbReference type="InterPro" id="IPR000560">
    <property type="entry name" value="His_Pase_clade-2"/>
</dbReference>
<evidence type="ECO:0000259" key="4">
    <source>
        <dbReference type="PROSITE" id="PS50280"/>
    </source>
</evidence>
<dbReference type="SUPFAM" id="SSF82199">
    <property type="entry name" value="SET domain"/>
    <property type="match status" value="1"/>
</dbReference>
<dbReference type="PROSITE" id="PS00616">
    <property type="entry name" value="HIS_ACID_PHOSPHAT_1"/>
    <property type="match status" value="1"/>
</dbReference>
<comment type="caution">
    <text evidence="5">The sequence shown here is derived from an EMBL/GenBank/DDBJ whole genome shotgun (WGS) entry which is preliminary data.</text>
</comment>
<evidence type="ECO:0000256" key="1">
    <source>
        <dbReference type="ARBA" id="ARBA00005375"/>
    </source>
</evidence>
<dbReference type="PROSITE" id="PS00778">
    <property type="entry name" value="HIS_ACID_PHOSPHAT_2"/>
    <property type="match status" value="1"/>
</dbReference>
<dbReference type="PROSITE" id="PS50280">
    <property type="entry name" value="SET"/>
    <property type="match status" value="1"/>
</dbReference>
<sequence>MKSITAFTTLVGVAAAEFNPLHHLGANSPWFAGPNVFGISSEAPEGCKVDQAVYITRHGSRYPDPGAYNGWVELHKKFQAHEFTASGSLEFLPNWEPVLEDPAQQIAQVSPGGYDELYHFGVELRTRYPGWYKYGSPFHVWANDYQRTVDSARLFARGYGGPNATALGTVKPIAAKDPSAVGNSLATSDSCPTYNDRSGAGYTNVWDQIYLPPIAERLNKLVEGDLTLTANDVSNFPYLCGFESQIMRQTSPFCGVFTEQEIMQYEYRQDLRYYYGTGPGSYQNSSVMLPVLQGVIDILQSGPETPLQGADNGEDVVGRLTVAFTHDNQINQLASSLGVFDHQAPLSADAMDEDRIYVSSRNNPMRGTVAFERLNCDGTLYLRLLLNDAVYPVAGCACGPGRSCPLDKYNDKVLAAKWEEAGAFEDFCNLPDGAATTSKTGGVTFFTDMTLVKCAHNCDSDVIWCSSKCHTGDLKRHNYECRWLKHQGQKCRRDESNYNFITLWHVVRLLAGWNLELQPGVAASRRPRNDRFAWGWEAVLQCCHYLESWPEEQLMHWKRLAETYLMDKECLPSALNLSEMVALICKEETNTFGLYPTATGPLSASGQRLSRGESYGLSLYPRAAMFNHSCEPSVAHAPDTHGCMVYTAARDIGKGEELTITYFDLAARNTVASRQEHVREQFRFKCTCDRCVEEEAADNLAELDALPLGGIAWS</sequence>
<accession>A0A9P9Y8G9</accession>
<dbReference type="InterPro" id="IPR001214">
    <property type="entry name" value="SET_dom"/>
</dbReference>
<evidence type="ECO:0000256" key="2">
    <source>
        <dbReference type="ARBA" id="ARBA00012632"/>
    </source>
</evidence>
<evidence type="ECO:0000313" key="6">
    <source>
        <dbReference type="Proteomes" id="UP001055219"/>
    </source>
</evidence>
<dbReference type="PANTHER" id="PTHR20963:SF23">
    <property type="entry name" value="3-PHYTASE"/>
    <property type="match status" value="1"/>
</dbReference>
<proteinExistence type="inferred from homology"/>
<dbReference type="Gene3D" id="1.10.220.160">
    <property type="match status" value="1"/>
</dbReference>
<dbReference type="GO" id="GO:0016158">
    <property type="term" value="F:inositol hexakisphosphate 3-phosphatase activity"/>
    <property type="evidence" value="ECO:0007669"/>
    <property type="project" value="UniProtKB-EC"/>
</dbReference>
<dbReference type="OrthoDB" id="6509975at2759"/>
<dbReference type="GeneID" id="75833618"/>
<dbReference type="Gene3D" id="2.170.270.10">
    <property type="entry name" value="SET domain"/>
    <property type="match status" value="1"/>
</dbReference>
<dbReference type="CDD" id="cd20071">
    <property type="entry name" value="SET_SMYD"/>
    <property type="match status" value="1"/>
</dbReference>
<dbReference type="SUPFAM" id="SSF53254">
    <property type="entry name" value="Phosphoglycerate mutase-like"/>
    <property type="match status" value="1"/>
</dbReference>
<gene>
    <name evidence="5" type="ORF">J7T54_007142</name>
</gene>
<reference evidence="5" key="2">
    <citation type="submission" date="2022-07" db="EMBL/GenBank/DDBJ databases">
        <authorList>
            <person name="Goncalves M.F.M."/>
            <person name="Hilario S."/>
            <person name="Van De Peer Y."/>
            <person name="Esteves A.C."/>
            <person name="Alves A."/>
        </authorList>
    </citation>
    <scope>NUCLEOTIDE SEQUENCE</scope>
    <source>
        <strain evidence="5">MUM 19.33</strain>
    </source>
</reference>
<dbReference type="Pfam" id="PF00856">
    <property type="entry name" value="SET"/>
    <property type="match status" value="1"/>
</dbReference>
<evidence type="ECO:0000256" key="3">
    <source>
        <dbReference type="ARBA" id="ARBA00022801"/>
    </source>
</evidence>
<dbReference type="EC" id="3.1.3.8" evidence="2"/>
<dbReference type="GO" id="GO:0003993">
    <property type="term" value="F:acid phosphatase activity"/>
    <property type="evidence" value="ECO:0007669"/>
    <property type="project" value="TreeGrafter"/>
</dbReference>
<dbReference type="Proteomes" id="UP001055219">
    <property type="component" value="Unassembled WGS sequence"/>
</dbReference>
<keyword evidence="6" id="KW-1185">Reference proteome</keyword>
<feature type="domain" description="SET" evidence="4">
    <location>
        <begin position="585"/>
        <end position="663"/>
    </location>
</feature>
<dbReference type="InterPro" id="IPR029033">
    <property type="entry name" value="His_PPase_superfam"/>
</dbReference>
<dbReference type="InterPro" id="IPR046341">
    <property type="entry name" value="SET_dom_sf"/>
</dbReference>
<dbReference type="Gene3D" id="6.10.140.2220">
    <property type="match status" value="1"/>
</dbReference>
<dbReference type="Gene3D" id="3.40.50.1240">
    <property type="entry name" value="Phosphoglycerate mutase-like"/>
    <property type="match status" value="1"/>
</dbReference>
<dbReference type="RefSeq" id="XP_051366355.1">
    <property type="nucleotide sequence ID" value="XM_051510818.1"/>
</dbReference>
<name>A0A9P9Y8G9_9HYPO</name>
<dbReference type="CDD" id="cd07061">
    <property type="entry name" value="HP_HAP_like"/>
    <property type="match status" value="1"/>
</dbReference>
<evidence type="ECO:0000313" key="5">
    <source>
        <dbReference type="EMBL" id="KAI6785499.1"/>
    </source>
</evidence>
<organism evidence="5 6">
    <name type="scientific">Emericellopsis cladophorae</name>
    <dbReference type="NCBI Taxonomy" id="2686198"/>
    <lineage>
        <taxon>Eukaryota</taxon>
        <taxon>Fungi</taxon>
        <taxon>Dikarya</taxon>
        <taxon>Ascomycota</taxon>
        <taxon>Pezizomycotina</taxon>
        <taxon>Sordariomycetes</taxon>
        <taxon>Hypocreomycetidae</taxon>
        <taxon>Hypocreales</taxon>
        <taxon>Bionectriaceae</taxon>
        <taxon>Emericellopsis</taxon>
    </lineage>
</organism>
<dbReference type="EMBL" id="JAGIXG020000002">
    <property type="protein sequence ID" value="KAI6785499.1"/>
    <property type="molecule type" value="Genomic_DNA"/>
</dbReference>
<dbReference type="Pfam" id="PF00328">
    <property type="entry name" value="His_Phos_2"/>
    <property type="match status" value="1"/>
</dbReference>
<protein>
    <recommendedName>
        <fullName evidence="2">3-phytase</fullName>
        <ecNumber evidence="2">3.1.3.8</ecNumber>
    </recommendedName>
</protein>
<comment type="similarity">
    <text evidence="1">Belongs to the histidine acid phosphatase family.</text>
</comment>
<keyword evidence="3" id="KW-0378">Hydrolase</keyword>
<dbReference type="GO" id="GO:0009277">
    <property type="term" value="C:fungal-type cell wall"/>
    <property type="evidence" value="ECO:0007669"/>
    <property type="project" value="TreeGrafter"/>
</dbReference>
<dbReference type="InterPro" id="IPR033379">
    <property type="entry name" value="Acid_Pase_AS"/>
</dbReference>